<evidence type="ECO:0000313" key="3">
    <source>
        <dbReference type="Proteomes" id="UP000596977"/>
    </source>
</evidence>
<evidence type="ECO:0000313" key="2">
    <source>
        <dbReference type="EMBL" id="GGA54956.1"/>
    </source>
</evidence>
<organism evidence="2 3">
    <name type="scientific">Pelagibacterium lentulum</name>
    <dbReference type="NCBI Taxonomy" id="2029865"/>
    <lineage>
        <taxon>Bacteria</taxon>
        <taxon>Pseudomonadati</taxon>
        <taxon>Pseudomonadota</taxon>
        <taxon>Alphaproteobacteria</taxon>
        <taxon>Hyphomicrobiales</taxon>
        <taxon>Devosiaceae</taxon>
        <taxon>Pelagibacterium</taxon>
    </lineage>
</organism>
<evidence type="ECO:0000259" key="1">
    <source>
        <dbReference type="Pfam" id="PF03551"/>
    </source>
</evidence>
<keyword evidence="3" id="KW-1185">Reference proteome</keyword>
<dbReference type="InterPro" id="IPR052509">
    <property type="entry name" value="Metal_resp_DNA-bind_regulator"/>
</dbReference>
<reference evidence="2 3" key="1">
    <citation type="journal article" date="2014" name="Int. J. Syst. Evol. Microbiol.">
        <title>Complete genome sequence of Corynebacterium casei LMG S-19264T (=DSM 44701T), isolated from a smear-ripened cheese.</title>
        <authorList>
            <consortium name="US DOE Joint Genome Institute (JGI-PGF)"/>
            <person name="Walter F."/>
            <person name="Albersmeier A."/>
            <person name="Kalinowski J."/>
            <person name="Ruckert C."/>
        </authorList>
    </citation>
    <scope>NUCLEOTIDE SEQUENCE [LARGE SCALE GENOMIC DNA]</scope>
    <source>
        <strain evidence="2 3">CGMCC 1.15896</strain>
    </source>
</reference>
<dbReference type="RefSeq" id="WP_127072109.1">
    <property type="nucleotide sequence ID" value="NZ_BMKB01000004.1"/>
</dbReference>
<gene>
    <name evidence="2" type="ORF">GCM10011499_26380</name>
</gene>
<proteinExistence type="predicted"/>
<sequence>MSATRLLVLAVVRAHGKAHGYLVGQELMAWDADKWANTKTGSIYHALRQLTKERLLIESNIPSTDNTPARTDYSISESGETEYQKLLARALINPEPRPDMLCSGLVLMSSLERSVAVDYLKRRRDILKDHQAQVNTASAKANWTGRNALPPHVEALLSFWDHHTSCAYDWVSELIDKIEGGAYIYADDDPKAFGCPGSRFAPYET</sequence>
<dbReference type="PANTHER" id="PTHR33169:SF14">
    <property type="entry name" value="TRANSCRIPTIONAL REGULATOR RV3488"/>
    <property type="match status" value="1"/>
</dbReference>
<dbReference type="Pfam" id="PF03551">
    <property type="entry name" value="PadR"/>
    <property type="match status" value="1"/>
</dbReference>
<protein>
    <submittedName>
        <fullName evidence="2">PadR family transcriptional regulator</fullName>
    </submittedName>
</protein>
<dbReference type="EMBL" id="BMKB01000004">
    <property type="protein sequence ID" value="GGA54956.1"/>
    <property type="molecule type" value="Genomic_DNA"/>
</dbReference>
<dbReference type="InterPro" id="IPR005149">
    <property type="entry name" value="Tscrpt_reg_PadR_N"/>
</dbReference>
<dbReference type="AlphaFoldDB" id="A0A916RI01"/>
<dbReference type="InterPro" id="IPR036390">
    <property type="entry name" value="WH_DNA-bd_sf"/>
</dbReference>
<comment type="caution">
    <text evidence="2">The sequence shown here is derived from an EMBL/GenBank/DDBJ whole genome shotgun (WGS) entry which is preliminary data.</text>
</comment>
<dbReference type="Proteomes" id="UP000596977">
    <property type="component" value="Unassembled WGS sequence"/>
</dbReference>
<dbReference type="OrthoDB" id="8443918at2"/>
<accession>A0A916RI01</accession>
<dbReference type="InterPro" id="IPR036388">
    <property type="entry name" value="WH-like_DNA-bd_sf"/>
</dbReference>
<dbReference type="SUPFAM" id="SSF46785">
    <property type="entry name" value="Winged helix' DNA-binding domain"/>
    <property type="match status" value="1"/>
</dbReference>
<feature type="domain" description="Transcription regulator PadR N-terminal" evidence="1">
    <location>
        <begin position="8"/>
        <end position="84"/>
    </location>
</feature>
<dbReference type="Gene3D" id="1.10.10.10">
    <property type="entry name" value="Winged helix-like DNA-binding domain superfamily/Winged helix DNA-binding domain"/>
    <property type="match status" value="1"/>
</dbReference>
<dbReference type="PANTHER" id="PTHR33169">
    <property type="entry name" value="PADR-FAMILY TRANSCRIPTIONAL REGULATOR"/>
    <property type="match status" value="1"/>
</dbReference>
<name>A0A916RI01_9HYPH</name>